<accession>A0A5B9MMZ6</accession>
<dbReference type="Proteomes" id="UP000321353">
    <property type="component" value="Chromosome"/>
</dbReference>
<dbReference type="KEGG" id="smam:Mal15_53630"/>
<protein>
    <submittedName>
        <fullName evidence="1">Uncharacterized protein</fullName>
    </submittedName>
</protein>
<name>A0A5B9MMZ6_9BACT</name>
<reference evidence="1 2" key="1">
    <citation type="submission" date="2019-02" db="EMBL/GenBank/DDBJ databases">
        <title>Planctomycetal bacteria perform biofilm scaping via a novel small molecule.</title>
        <authorList>
            <person name="Jeske O."/>
            <person name="Boedeker C."/>
            <person name="Wiegand S."/>
            <person name="Breitling P."/>
            <person name="Kallscheuer N."/>
            <person name="Jogler M."/>
            <person name="Rohde M."/>
            <person name="Petersen J."/>
            <person name="Medema M.H."/>
            <person name="Surup F."/>
            <person name="Jogler C."/>
        </authorList>
    </citation>
    <scope>NUCLEOTIDE SEQUENCE [LARGE SCALE GENOMIC DNA]</scope>
    <source>
        <strain evidence="1 2">Mal15</strain>
    </source>
</reference>
<organism evidence="1 2">
    <name type="scientific">Stieleria maiorica</name>
    <dbReference type="NCBI Taxonomy" id="2795974"/>
    <lineage>
        <taxon>Bacteria</taxon>
        <taxon>Pseudomonadati</taxon>
        <taxon>Planctomycetota</taxon>
        <taxon>Planctomycetia</taxon>
        <taxon>Pirellulales</taxon>
        <taxon>Pirellulaceae</taxon>
        <taxon>Stieleria</taxon>
    </lineage>
</organism>
<sequence>MLGNFLSGFVSFHVGLLFRPIVCSLGGAGPKSGGRVIASMTGWGLIPIDPDSATEPVCVDTTEDPAALEKLSTLVDGKGGTASEGTWSQDDIL</sequence>
<dbReference type="AlphaFoldDB" id="A0A5B9MMZ6"/>
<dbReference type="EMBL" id="CP036264">
    <property type="protein sequence ID" value="QEG01287.1"/>
    <property type="molecule type" value="Genomic_DNA"/>
</dbReference>
<keyword evidence="2" id="KW-1185">Reference proteome</keyword>
<evidence type="ECO:0000313" key="2">
    <source>
        <dbReference type="Proteomes" id="UP000321353"/>
    </source>
</evidence>
<evidence type="ECO:0000313" key="1">
    <source>
        <dbReference type="EMBL" id="QEG01287.1"/>
    </source>
</evidence>
<proteinExistence type="predicted"/>
<gene>
    <name evidence="1" type="ORF">Mal15_53630</name>
</gene>